<evidence type="ECO:0000313" key="3">
    <source>
        <dbReference type="EMBL" id="MBB3973906.1"/>
    </source>
</evidence>
<feature type="transmembrane region" description="Helical" evidence="1">
    <location>
        <begin position="36"/>
        <end position="61"/>
    </location>
</feature>
<feature type="transmembrane region" description="Helical" evidence="1">
    <location>
        <begin position="134"/>
        <end position="156"/>
    </location>
</feature>
<feature type="chain" id="PRO_5030994102" evidence="2">
    <location>
        <begin position="22"/>
        <end position="157"/>
    </location>
</feature>
<dbReference type="EMBL" id="JACIDR010000004">
    <property type="protein sequence ID" value="MBB3973906.1"/>
    <property type="molecule type" value="Genomic_DNA"/>
</dbReference>
<reference evidence="3 4" key="1">
    <citation type="submission" date="2020-08" db="EMBL/GenBank/DDBJ databases">
        <title>Genomic Encyclopedia of Type Strains, Phase IV (KMG-IV): sequencing the most valuable type-strain genomes for metagenomic binning, comparative biology and taxonomic classification.</title>
        <authorList>
            <person name="Goeker M."/>
        </authorList>
    </citation>
    <scope>NUCLEOTIDE SEQUENCE [LARGE SCALE GENOMIC DNA]</scope>
    <source>
        <strain evidence="3 4">DSM 25481</strain>
    </source>
</reference>
<gene>
    <name evidence="3" type="ORF">GGR24_002583</name>
</gene>
<keyword evidence="4" id="KW-1185">Reference proteome</keyword>
<dbReference type="AlphaFoldDB" id="A0A7W6GFH9"/>
<dbReference type="Proteomes" id="UP000528964">
    <property type="component" value="Unassembled WGS sequence"/>
</dbReference>
<feature type="signal peptide" evidence="2">
    <location>
        <begin position="1"/>
        <end position="21"/>
    </location>
</feature>
<name>A0A7W6GFH9_9HYPH</name>
<proteinExistence type="predicted"/>
<evidence type="ECO:0000313" key="4">
    <source>
        <dbReference type="Proteomes" id="UP000528964"/>
    </source>
</evidence>
<organism evidence="3 4">
    <name type="scientific">Hansschlegelia beijingensis</name>
    <dbReference type="NCBI Taxonomy" id="1133344"/>
    <lineage>
        <taxon>Bacteria</taxon>
        <taxon>Pseudomonadati</taxon>
        <taxon>Pseudomonadota</taxon>
        <taxon>Alphaproteobacteria</taxon>
        <taxon>Hyphomicrobiales</taxon>
        <taxon>Methylopilaceae</taxon>
        <taxon>Hansschlegelia</taxon>
    </lineage>
</organism>
<dbReference type="RefSeq" id="WP_183395776.1">
    <property type="nucleotide sequence ID" value="NZ_JACIDR010000004.1"/>
</dbReference>
<protein>
    <submittedName>
        <fullName evidence="3">Putative membrane protein</fullName>
    </submittedName>
</protein>
<evidence type="ECO:0000256" key="1">
    <source>
        <dbReference type="SAM" id="Phobius"/>
    </source>
</evidence>
<comment type="caution">
    <text evidence="3">The sequence shown here is derived from an EMBL/GenBank/DDBJ whole genome shotgun (WGS) entry which is preliminary data.</text>
</comment>
<keyword evidence="1" id="KW-0472">Membrane</keyword>
<feature type="transmembrane region" description="Helical" evidence="1">
    <location>
        <begin position="100"/>
        <end position="122"/>
    </location>
</feature>
<keyword evidence="1" id="KW-1133">Transmembrane helix</keyword>
<evidence type="ECO:0000256" key="2">
    <source>
        <dbReference type="SAM" id="SignalP"/>
    </source>
</evidence>
<keyword evidence="1" id="KW-0812">Transmembrane</keyword>
<keyword evidence="2" id="KW-0732">Signal</keyword>
<sequence length="157" mass="15303">MIYAAVLIGLAAGLRTMTAPAAVSWAAHSGAIDLSATPLFFLGHLASPLIFTALAAVELVVDKLPSTPSRLIPFQLGSRIASGGFCGCAFGLAANGAASGGLLGAALGAGAAVAGAFGGAMLRRKLAHALRRDLPAALIEDVLAVSIAALAVAGAAS</sequence>
<accession>A0A7W6GFH9</accession>